<dbReference type="EMBL" id="JACHFR010000001">
    <property type="protein sequence ID" value="MBB5218475.1"/>
    <property type="molecule type" value="Genomic_DNA"/>
</dbReference>
<proteinExistence type="predicted"/>
<evidence type="ECO:0000259" key="3">
    <source>
        <dbReference type="Pfam" id="PF01551"/>
    </source>
</evidence>
<dbReference type="CDD" id="cd12797">
    <property type="entry name" value="M23_peptidase"/>
    <property type="match status" value="1"/>
</dbReference>
<evidence type="ECO:0000313" key="7">
    <source>
        <dbReference type="Proteomes" id="UP000593591"/>
    </source>
</evidence>
<dbReference type="PANTHER" id="PTHR21666:SF289">
    <property type="entry name" value="L-ALA--D-GLU ENDOPEPTIDASE"/>
    <property type="match status" value="1"/>
</dbReference>
<dbReference type="Proteomes" id="UP000578697">
    <property type="component" value="Unassembled WGS sequence"/>
</dbReference>
<keyword evidence="1 2" id="KW-0732">Signal</keyword>
<dbReference type="AlphaFoldDB" id="A0A840SCG7"/>
<dbReference type="Gene3D" id="2.70.70.10">
    <property type="entry name" value="Glucose Permease (Domain IIA)"/>
    <property type="match status" value="1"/>
</dbReference>
<evidence type="ECO:0000256" key="2">
    <source>
        <dbReference type="SAM" id="SignalP"/>
    </source>
</evidence>
<evidence type="ECO:0000313" key="5">
    <source>
        <dbReference type="EMBL" id="QOS39837.1"/>
    </source>
</evidence>
<dbReference type="SUPFAM" id="SSF51261">
    <property type="entry name" value="Duplicated hybrid motif"/>
    <property type="match status" value="1"/>
</dbReference>
<dbReference type="Pfam" id="PF01551">
    <property type="entry name" value="Peptidase_M23"/>
    <property type="match status" value="1"/>
</dbReference>
<name>A0A840SCG7_9SPIR</name>
<dbReference type="Proteomes" id="UP000593591">
    <property type="component" value="Chromosome"/>
</dbReference>
<dbReference type="RefSeq" id="WP_184651894.1">
    <property type="nucleotide sequence ID" value="NZ_JACHFR010000001.1"/>
</dbReference>
<dbReference type="KEGG" id="trc:DYE49_04965"/>
<feature type="domain" description="M23ase beta-sheet core" evidence="3">
    <location>
        <begin position="217"/>
        <end position="311"/>
    </location>
</feature>
<protein>
    <submittedName>
        <fullName evidence="5">M23 family peptidase</fullName>
    </submittedName>
    <submittedName>
        <fullName evidence="4">Murein DD-endopeptidase MepM/ murein hydrolase activator NlpD</fullName>
    </submittedName>
</protein>
<feature type="signal peptide" evidence="2">
    <location>
        <begin position="1"/>
        <end position="19"/>
    </location>
</feature>
<keyword evidence="4" id="KW-0378">Hydrolase</keyword>
<evidence type="ECO:0000256" key="1">
    <source>
        <dbReference type="ARBA" id="ARBA00022729"/>
    </source>
</evidence>
<accession>A0A840SCG7</accession>
<reference evidence="5 7" key="1">
    <citation type="submission" date="2018-08" db="EMBL/GenBank/DDBJ databases">
        <title>The first complete genome of Treponema rectale (CHPAT), a commensal spirochete of the bovine rectum.</title>
        <authorList>
            <person name="Staton G.J."/>
            <person name="Clegg S.R."/>
            <person name="Carter S.D."/>
            <person name="Radford A.D."/>
            <person name="Darby A."/>
            <person name="Hall N."/>
            <person name="Birtles R.J."/>
            <person name="Evans N.J."/>
        </authorList>
    </citation>
    <scope>NUCLEOTIDE SEQUENCE [LARGE SCALE GENOMIC DNA]</scope>
    <source>
        <strain evidence="5 7">CHPA</strain>
    </source>
</reference>
<keyword evidence="6" id="KW-1185">Reference proteome</keyword>
<dbReference type="PANTHER" id="PTHR21666">
    <property type="entry name" value="PEPTIDASE-RELATED"/>
    <property type="match status" value="1"/>
</dbReference>
<dbReference type="InterPro" id="IPR016047">
    <property type="entry name" value="M23ase_b-sheet_dom"/>
</dbReference>
<organism evidence="4 6">
    <name type="scientific">Treponema rectale</name>
    <dbReference type="NCBI Taxonomy" id="744512"/>
    <lineage>
        <taxon>Bacteria</taxon>
        <taxon>Pseudomonadati</taxon>
        <taxon>Spirochaetota</taxon>
        <taxon>Spirochaetia</taxon>
        <taxon>Spirochaetales</taxon>
        <taxon>Treponemataceae</taxon>
        <taxon>Treponema</taxon>
    </lineage>
</organism>
<sequence>MKKAALIIACLLAFFYLQAEDLSIKKDSAAFEIKYSREAFPGDAQFVRMTVIPLKNKKEAARTKASLTLLLDGRELSSSDFYRISGNNKKNNFSVTLLAAIPLSTWWDQKDGWTLKIKCSVCDSADETLELPMTLLHKDFVSETLWLDGKNTSIKTDVSPRRQQDIEKLNAILAATDKTAVWQTAPFNAPVSSNRRTSFFADRRIYKYNTGGSTTGLHHGIDYGVPEGTEVHACARGKVVLAEDRVSTGYSVVIEHLPGLYSLYYHMSRLDVKEGDITEEGQLIGLSGCTGLATGPHLHWEMRLYMQSVSPDYFLGNFTFE</sequence>
<gene>
    <name evidence="5" type="ORF">DYE49_04965</name>
    <name evidence="4" type="ORF">HNP77_000819</name>
</gene>
<evidence type="ECO:0000313" key="6">
    <source>
        <dbReference type="Proteomes" id="UP000578697"/>
    </source>
</evidence>
<dbReference type="InterPro" id="IPR011055">
    <property type="entry name" value="Dup_hybrid_motif"/>
</dbReference>
<dbReference type="InterPro" id="IPR050570">
    <property type="entry name" value="Cell_wall_metabolism_enzyme"/>
</dbReference>
<dbReference type="GO" id="GO:0004222">
    <property type="term" value="F:metalloendopeptidase activity"/>
    <property type="evidence" value="ECO:0007669"/>
    <property type="project" value="TreeGrafter"/>
</dbReference>
<reference evidence="4 6" key="2">
    <citation type="submission" date="2020-08" db="EMBL/GenBank/DDBJ databases">
        <title>Genomic Encyclopedia of Type Strains, Phase IV (KMG-IV): sequencing the most valuable type-strain genomes for metagenomic binning, comparative biology and taxonomic classification.</title>
        <authorList>
            <person name="Goeker M."/>
        </authorList>
    </citation>
    <scope>NUCLEOTIDE SEQUENCE [LARGE SCALE GENOMIC DNA]</scope>
    <source>
        <strain evidence="4 6">DSM 103679</strain>
    </source>
</reference>
<dbReference type="EMBL" id="CP031517">
    <property type="protein sequence ID" value="QOS39837.1"/>
    <property type="molecule type" value="Genomic_DNA"/>
</dbReference>
<feature type="chain" id="PRO_5033940636" evidence="2">
    <location>
        <begin position="20"/>
        <end position="321"/>
    </location>
</feature>
<evidence type="ECO:0000313" key="4">
    <source>
        <dbReference type="EMBL" id="MBB5218475.1"/>
    </source>
</evidence>